<keyword evidence="5 6" id="KW-0496">Mitochondrion</keyword>
<dbReference type="Gene3D" id="3.60.160.10">
    <property type="entry name" value="Mitochondrial biogenesis AIM24"/>
    <property type="match status" value="1"/>
</dbReference>
<evidence type="ECO:0000256" key="1">
    <source>
        <dbReference type="ARBA" id="ARBA00004173"/>
    </source>
</evidence>
<dbReference type="PANTHER" id="PTHR36959:SF2">
    <property type="entry name" value="ALTERED INHERITANCE OF MITOCHONDRIA PROTEIN 24, MITOCHONDRIAL"/>
    <property type="match status" value="1"/>
</dbReference>
<evidence type="ECO:0000256" key="5">
    <source>
        <dbReference type="ARBA" id="ARBA00023128"/>
    </source>
</evidence>
<protein>
    <recommendedName>
        <fullName evidence="3 6">Altered inheritance of mitochondria protein 24, mitochondrial</fullName>
    </recommendedName>
</protein>
<keyword evidence="4" id="KW-0809">Transit peptide</keyword>
<dbReference type="InterPro" id="IPR002838">
    <property type="entry name" value="AIM24"/>
</dbReference>
<name>G0SBE8_CHATD</name>
<dbReference type="Proteomes" id="UP000008066">
    <property type="component" value="Unassembled WGS sequence"/>
</dbReference>
<evidence type="ECO:0000256" key="6">
    <source>
        <dbReference type="RuleBase" id="RU363045"/>
    </source>
</evidence>
<dbReference type="GeneID" id="18259040"/>
<reference evidence="7 8" key="1">
    <citation type="journal article" date="2011" name="Cell">
        <title>Insight into structure and assembly of the nuclear pore complex by utilizing the genome of a eukaryotic thermophile.</title>
        <authorList>
            <person name="Amlacher S."/>
            <person name="Sarges P."/>
            <person name="Flemming D."/>
            <person name="van Noort V."/>
            <person name="Kunze R."/>
            <person name="Devos D.P."/>
            <person name="Arumugam M."/>
            <person name="Bork P."/>
            <person name="Hurt E."/>
        </authorList>
    </citation>
    <scope>NUCLEOTIDE SEQUENCE [LARGE SCALE GENOMIC DNA]</scope>
    <source>
        <strain evidence="8">DSM 1495 / CBS 144.50 / IMI 039719</strain>
    </source>
</reference>
<dbReference type="GO" id="GO:0005743">
    <property type="term" value="C:mitochondrial inner membrane"/>
    <property type="evidence" value="ECO:0007669"/>
    <property type="project" value="TreeGrafter"/>
</dbReference>
<dbReference type="Pfam" id="PF01987">
    <property type="entry name" value="AIM24"/>
    <property type="match status" value="1"/>
</dbReference>
<dbReference type="SUPFAM" id="SSF51219">
    <property type="entry name" value="TRAP-like"/>
    <property type="match status" value="1"/>
</dbReference>
<dbReference type="InterPro" id="IPR036983">
    <property type="entry name" value="AIM24_sf"/>
</dbReference>
<evidence type="ECO:0000256" key="3">
    <source>
        <dbReference type="ARBA" id="ARBA00013287"/>
    </source>
</evidence>
<comment type="subcellular location">
    <subcellularLocation>
        <location evidence="1 6">Mitochondrion</location>
    </subcellularLocation>
</comment>
<gene>
    <name evidence="7" type="ORF">CTHT_0050020</name>
</gene>
<dbReference type="eggNOG" id="ENOG502RXC5">
    <property type="taxonomic scope" value="Eukaryota"/>
</dbReference>
<dbReference type="PANTHER" id="PTHR36959">
    <property type="entry name" value="ALTERED INHERITANCE OF MITOCHONDRIA PROTEIN 24, MITOCHONDRIAL"/>
    <property type="match status" value="1"/>
</dbReference>
<dbReference type="EMBL" id="GL988044">
    <property type="protein sequence ID" value="EGS19528.1"/>
    <property type="molecule type" value="Genomic_DNA"/>
</dbReference>
<evidence type="ECO:0000313" key="8">
    <source>
        <dbReference type="Proteomes" id="UP000008066"/>
    </source>
</evidence>
<dbReference type="HOGENOM" id="CLU_046558_0_0_1"/>
<dbReference type="RefSeq" id="XP_006695350.1">
    <property type="nucleotide sequence ID" value="XM_006695287.1"/>
</dbReference>
<keyword evidence="8" id="KW-1185">Reference proteome</keyword>
<dbReference type="OrthoDB" id="5295771at2759"/>
<dbReference type="InterPro" id="IPR016031">
    <property type="entry name" value="Trp_RNA-bd_attenuator-like_dom"/>
</dbReference>
<organism evidence="8">
    <name type="scientific">Chaetomium thermophilum (strain DSM 1495 / CBS 144.50 / IMI 039719)</name>
    <name type="common">Thermochaetoides thermophila</name>
    <dbReference type="NCBI Taxonomy" id="759272"/>
    <lineage>
        <taxon>Eukaryota</taxon>
        <taxon>Fungi</taxon>
        <taxon>Dikarya</taxon>
        <taxon>Ascomycota</taxon>
        <taxon>Pezizomycotina</taxon>
        <taxon>Sordariomycetes</taxon>
        <taxon>Sordariomycetidae</taxon>
        <taxon>Sordariales</taxon>
        <taxon>Chaetomiaceae</taxon>
        <taxon>Thermochaetoides</taxon>
    </lineage>
</organism>
<proteinExistence type="inferred from homology"/>
<dbReference type="OMA" id="QTRCVQI"/>
<comment type="similarity">
    <text evidence="2 6">Belongs to the AIM24 family.</text>
</comment>
<sequence length="373" mass="41416">MSRITWARSLRPVSSPSPTLLSLWAPTSFRGQFVCRQCRAKSIHIEAAAATETEKTRETLRRDLYEYGGLGSADARFEVLGSPYSILSVQSTLSLLSPIPRALLGIPFLYQRIISTTPINALISTKSPNTTLSILHLDGTTDWIVANRSALLAWTGHTLTLTPCVQTGLTLAHWGNTRLTGRGLAALAAPGQVYEMKLSEGEELVLHPSHVVAYTVTKNPPLPFRFKSTMFTLTIPTLPPVVRTAAGKMIPEGWSRFWAAMRDTVTYKLLSRVFFSLRTAARTTIWGDRLFLQFKGPTTILMSSQGARVRDVLTREHVNEIAEVEPGAVQIAAELPVKESEEKQEMVRVRIARVGKEGKVTFEDVRDLNEFVR</sequence>
<evidence type="ECO:0000313" key="7">
    <source>
        <dbReference type="EMBL" id="EGS19528.1"/>
    </source>
</evidence>
<dbReference type="GO" id="GO:0007007">
    <property type="term" value="P:inner mitochondrial membrane organization"/>
    <property type="evidence" value="ECO:0007669"/>
    <property type="project" value="TreeGrafter"/>
</dbReference>
<evidence type="ECO:0000256" key="4">
    <source>
        <dbReference type="ARBA" id="ARBA00022946"/>
    </source>
</evidence>
<dbReference type="AlphaFoldDB" id="G0SBE8"/>
<evidence type="ECO:0000256" key="2">
    <source>
        <dbReference type="ARBA" id="ARBA00009322"/>
    </source>
</evidence>
<accession>G0SBE8</accession>
<dbReference type="KEGG" id="cthr:CTHT_0050020"/>